<evidence type="ECO:0000313" key="4">
    <source>
        <dbReference type="EMBL" id="KAF3884486.1"/>
    </source>
</evidence>
<dbReference type="PROSITE" id="PS51257">
    <property type="entry name" value="PROKAR_LIPOPROTEIN"/>
    <property type="match status" value="1"/>
</dbReference>
<dbReference type="NCBIfam" id="TIGR01098">
    <property type="entry name" value="3A0109s03R"/>
    <property type="match status" value="1"/>
</dbReference>
<sequence length="319" mass="35577">MKQFFSWQNERVFKQVVSFFLLVLLTSMGASCQAPSSNNPAQSGAKAKTNFTEAQPLRVAVIPWQSPEEQKQKLQPLADYLQKTLQRRVSFQISKDYATAVDLLVNQEVDMAYLAAVTYIKARERNPNIEPLVIPIDQTTGRPWYTSIIVADTTKDIKSLSDLKGKRFAFVSPSSTSGFLMPMNAFQEKGIDPTRDFTRIRYSGSHDKAQTDLKTGLVDAIAEDKASFLRSQKAGKLSTTQYKIIWESDPIPSPPIVINTKKFSPEVIIKLRQALIDAPVGVVDVSGTKSAGYTLGKDSDYEQVRQIYLRLKSVTVAAK</sequence>
<dbReference type="Proteomes" id="UP000029738">
    <property type="component" value="Unassembled WGS sequence"/>
</dbReference>
<dbReference type="RefSeq" id="WP_038076181.1">
    <property type="nucleotide sequence ID" value="NZ_JHEG04000001.1"/>
</dbReference>
<feature type="signal peptide" evidence="3">
    <location>
        <begin position="1"/>
        <end position="32"/>
    </location>
</feature>
<dbReference type="OrthoDB" id="9776786at2"/>
<dbReference type="Gene3D" id="3.40.190.10">
    <property type="entry name" value="Periplasmic binding protein-like II"/>
    <property type="match status" value="2"/>
</dbReference>
<dbReference type="EMBL" id="JHEG04000001">
    <property type="protein sequence ID" value="KAF3884486.1"/>
    <property type="molecule type" value="Genomic_DNA"/>
</dbReference>
<reference evidence="4" key="2">
    <citation type="submission" date="2019-11" db="EMBL/GenBank/DDBJ databases">
        <title>Improved Assembly of Tolypothrix boutellei genome.</title>
        <authorList>
            <person name="Sarangi A.N."/>
            <person name="Mukherjee M."/>
            <person name="Ghosh S."/>
            <person name="Singh D."/>
            <person name="Das A."/>
            <person name="Kant S."/>
            <person name="Prusty A."/>
            <person name="Tripathy S."/>
        </authorList>
    </citation>
    <scope>NUCLEOTIDE SEQUENCE</scope>
    <source>
        <strain evidence="4">VB521301</strain>
    </source>
</reference>
<dbReference type="STRING" id="1479485.DA73_0225400"/>
<dbReference type="GO" id="GO:0043190">
    <property type="term" value="C:ATP-binding cassette (ABC) transporter complex"/>
    <property type="evidence" value="ECO:0007669"/>
    <property type="project" value="InterPro"/>
</dbReference>
<feature type="chain" id="PRO_5036626530" evidence="3">
    <location>
        <begin position="33"/>
        <end position="319"/>
    </location>
</feature>
<reference evidence="5" key="1">
    <citation type="journal article" date="2015" name="Genome Announc.">
        <title>Draft Genome Sequence of Tolypothrix boutellei Strain VB521301.</title>
        <authorList>
            <person name="Chandrababunaidu M.M."/>
            <person name="Singh D."/>
            <person name="Sen D."/>
            <person name="Bhan S."/>
            <person name="Das S."/>
            <person name="Gupta A."/>
            <person name="Adhikary S.P."/>
            <person name="Tripathy S."/>
        </authorList>
    </citation>
    <scope>NUCLEOTIDE SEQUENCE</scope>
    <source>
        <strain evidence="5">VB521301</strain>
    </source>
</reference>
<gene>
    <name evidence="4" type="primary">phnD</name>
    <name evidence="5" type="ORF">DA73_0225400</name>
    <name evidence="4" type="ORF">DA73_0400002630</name>
</gene>
<dbReference type="AlphaFoldDB" id="A0A0C1R1C8"/>
<accession>A0A0C1R1C8</accession>
<organism evidence="5">
    <name type="scientific">Tolypothrix bouteillei VB521301</name>
    <dbReference type="NCBI Taxonomy" id="1479485"/>
    <lineage>
        <taxon>Bacteria</taxon>
        <taxon>Bacillati</taxon>
        <taxon>Cyanobacteriota</taxon>
        <taxon>Cyanophyceae</taxon>
        <taxon>Nostocales</taxon>
        <taxon>Tolypothrichaceae</taxon>
        <taxon>Tolypothrix</taxon>
    </lineage>
</organism>
<keyword evidence="2 3" id="KW-0732">Signal</keyword>
<dbReference type="Pfam" id="PF12974">
    <property type="entry name" value="Phosphonate-bd"/>
    <property type="match status" value="1"/>
</dbReference>
<dbReference type="EMBL" id="JHEG02000054">
    <property type="protein sequence ID" value="KIE09668.1"/>
    <property type="molecule type" value="Genomic_DNA"/>
</dbReference>
<dbReference type="InterPro" id="IPR005770">
    <property type="entry name" value="PhnD"/>
</dbReference>
<evidence type="ECO:0000313" key="5">
    <source>
        <dbReference type="EMBL" id="KIE09668.1"/>
    </source>
</evidence>
<evidence type="ECO:0000256" key="3">
    <source>
        <dbReference type="SAM" id="SignalP"/>
    </source>
</evidence>
<keyword evidence="6" id="KW-1185">Reference proteome</keyword>
<dbReference type="PANTHER" id="PTHR35841:SF1">
    <property type="entry name" value="PHOSPHONATES-BINDING PERIPLASMIC PROTEIN"/>
    <property type="match status" value="1"/>
</dbReference>
<comment type="caution">
    <text evidence="5">The sequence shown here is derived from an EMBL/GenBank/DDBJ whole genome shotgun (WGS) entry which is preliminary data.</text>
</comment>
<comment type="similarity">
    <text evidence="1">Belongs to the phosphate/phosphite/phosphonate binding protein family.</text>
</comment>
<evidence type="ECO:0000313" key="6">
    <source>
        <dbReference type="Proteomes" id="UP000029738"/>
    </source>
</evidence>
<dbReference type="SUPFAM" id="SSF53850">
    <property type="entry name" value="Periplasmic binding protein-like II"/>
    <property type="match status" value="1"/>
</dbReference>
<evidence type="ECO:0000256" key="1">
    <source>
        <dbReference type="ARBA" id="ARBA00007162"/>
    </source>
</evidence>
<dbReference type="PANTHER" id="PTHR35841">
    <property type="entry name" value="PHOSPHONATES-BINDING PERIPLASMIC PROTEIN"/>
    <property type="match status" value="1"/>
</dbReference>
<protein>
    <submittedName>
        <fullName evidence="4 5">Phosphonate ABC transporter substrate-binding protein</fullName>
    </submittedName>
</protein>
<dbReference type="CDD" id="cd13571">
    <property type="entry name" value="PBP2_PnhD_1"/>
    <property type="match status" value="1"/>
</dbReference>
<dbReference type="GO" id="GO:0055085">
    <property type="term" value="P:transmembrane transport"/>
    <property type="evidence" value="ECO:0007669"/>
    <property type="project" value="InterPro"/>
</dbReference>
<proteinExistence type="inferred from homology"/>
<evidence type="ECO:0000256" key="2">
    <source>
        <dbReference type="ARBA" id="ARBA00022729"/>
    </source>
</evidence>
<name>A0A0C1R1C8_9CYAN</name>